<organism evidence="1 2">
    <name type="scientific">Entomophthora muscae</name>
    <dbReference type="NCBI Taxonomy" id="34485"/>
    <lineage>
        <taxon>Eukaryota</taxon>
        <taxon>Fungi</taxon>
        <taxon>Fungi incertae sedis</taxon>
        <taxon>Zoopagomycota</taxon>
        <taxon>Entomophthoromycotina</taxon>
        <taxon>Entomophthoromycetes</taxon>
        <taxon>Entomophthorales</taxon>
        <taxon>Entomophthoraceae</taxon>
        <taxon>Entomophthora</taxon>
    </lineage>
</organism>
<accession>A0ACC2TR72</accession>
<sequence length="133" mass="14898">MALTISPTDAAYLKDKILSEDAAKWLKVGIETDQILIWKSMLPETEAAGEFARAGFTLATAMEWYDIGAIAAKLAIFAKGGWNPVTVTNWLHTNRLQYGDINKYIHQTICPAMTVEWKNHRFPATEAIKWASL</sequence>
<gene>
    <name evidence="1" type="ORF">DSO57_1020065</name>
</gene>
<name>A0ACC2TR72_9FUNG</name>
<evidence type="ECO:0000313" key="2">
    <source>
        <dbReference type="Proteomes" id="UP001165960"/>
    </source>
</evidence>
<keyword evidence="2" id="KW-1185">Reference proteome</keyword>
<protein>
    <submittedName>
        <fullName evidence="1">Uncharacterized protein</fullName>
    </submittedName>
</protein>
<proteinExistence type="predicted"/>
<evidence type="ECO:0000313" key="1">
    <source>
        <dbReference type="EMBL" id="KAJ9077084.1"/>
    </source>
</evidence>
<dbReference type="Proteomes" id="UP001165960">
    <property type="component" value="Unassembled WGS sequence"/>
</dbReference>
<reference evidence="1" key="1">
    <citation type="submission" date="2022-04" db="EMBL/GenBank/DDBJ databases">
        <title>Genome of the entomopathogenic fungus Entomophthora muscae.</title>
        <authorList>
            <person name="Elya C."/>
            <person name="Lovett B.R."/>
            <person name="Lee E."/>
            <person name="Macias A.M."/>
            <person name="Hajek A.E."/>
            <person name="De Bivort B.L."/>
            <person name="Kasson M.T."/>
            <person name="De Fine Licht H.H."/>
            <person name="Stajich J.E."/>
        </authorList>
    </citation>
    <scope>NUCLEOTIDE SEQUENCE</scope>
    <source>
        <strain evidence="1">Berkeley</strain>
    </source>
</reference>
<dbReference type="EMBL" id="QTSX02002222">
    <property type="protein sequence ID" value="KAJ9077084.1"/>
    <property type="molecule type" value="Genomic_DNA"/>
</dbReference>
<comment type="caution">
    <text evidence="1">The sequence shown here is derived from an EMBL/GenBank/DDBJ whole genome shotgun (WGS) entry which is preliminary data.</text>
</comment>